<evidence type="ECO:0000313" key="2">
    <source>
        <dbReference type="Proteomes" id="UP001268864"/>
    </source>
</evidence>
<dbReference type="EMBL" id="JAMQOS010000003">
    <property type="protein sequence ID" value="MDS0282463.1"/>
    <property type="molecule type" value="Genomic_DNA"/>
</dbReference>
<keyword evidence="2" id="KW-1185">Reference proteome</keyword>
<sequence>MSDITDSLAVAFGEHTDADTAQTAAENVAAFARQYDEALTADDVLARFEDAPAAEFTRAFNWLVGDLAAGTEDCTDSREFRIGGPGDHAADPTITG</sequence>
<name>A0ABU2FNX1_9EURY</name>
<proteinExistence type="predicted"/>
<dbReference type="Proteomes" id="UP001268864">
    <property type="component" value="Unassembled WGS sequence"/>
</dbReference>
<reference evidence="1 2" key="1">
    <citation type="submission" date="2022-06" db="EMBL/GenBank/DDBJ databases">
        <title>Halomicroarcula sp. a new haloarchaeum isolate from saline soil.</title>
        <authorList>
            <person name="Strakova D."/>
            <person name="Galisteo C."/>
            <person name="Sanchez-Porro C."/>
            <person name="Ventosa A."/>
        </authorList>
    </citation>
    <scope>NUCLEOTIDE SEQUENCE [LARGE SCALE GENOMIC DNA]</scope>
    <source>
        <strain evidence="1 2">S3CR25-11</strain>
    </source>
</reference>
<protein>
    <submittedName>
        <fullName evidence="1">Uncharacterized protein</fullName>
    </submittedName>
</protein>
<gene>
    <name evidence="1" type="ORF">NDI86_10040</name>
</gene>
<accession>A0ABU2FNX1</accession>
<organism evidence="1 2">
    <name type="scientific">Haloarcula onubensis</name>
    <dbReference type="NCBI Taxonomy" id="2950539"/>
    <lineage>
        <taxon>Archaea</taxon>
        <taxon>Methanobacteriati</taxon>
        <taxon>Methanobacteriota</taxon>
        <taxon>Stenosarchaea group</taxon>
        <taxon>Halobacteria</taxon>
        <taxon>Halobacteriales</taxon>
        <taxon>Haloarculaceae</taxon>
        <taxon>Haloarcula</taxon>
    </lineage>
</organism>
<evidence type="ECO:0000313" key="1">
    <source>
        <dbReference type="EMBL" id="MDS0282463.1"/>
    </source>
</evidence>
<comment type="caution">
    <text evidence="1">The sequence shown here is derived from an EMBL/GenBank/DDBJ whole genome shotgun (WGS) entry which is preliminary data.</text>
</comment>
<dbReference type="RefSeq" id="WP_310900295.1">
    <property type="nucleotide sequence ID" value="NZ_JAMQOS010000003.1"/>
</dbReference>